<feature type="transmembrane region" description="Helical" evidence="1">
    <location>
        <begin position="241"/>
        <end position="262"/>
    </location>
</feature>
<dbReference type="InterPro" id="IPR000620">
    <property type="entry name" value="EamA_dom"/>
</dbReference>
<dbReference type="SUPFAM" id="SSF103481">
    <property type="entry name" value="Multidrug resistance efflux transporter EmrE"/>
    <property type="match status" value="2"/>
</dbReference>
<feature type="transmembrane region" description="Helical" evidence="1">
    <location>
        <begin position="120"/>
        <end position="137"/>
    </location>
</feature>
<feature type="transmembrane region" description="Helical" evidence="1">
    <location>
        <begin position="92"/>
        <end position="113"/>
    </location>
</feature>
<feature type="transmembrane region" description="Helical" evidence="1">
    <location>
        <begin position="66"/>
        <end position="86"/>
    </location>
</feature>
<dbReference type="InterPro" id="IPR037185">
    <property type="entry name" value="EmrE-like"/>
</dbReference>
<proteinExistence type="predicted"/>
<feature type="domain" description="EamA" evidence="2">
    <location>
        <begin position="14"/>
        <end position="137"/>
    </location>
</feature>
<dbReference type="Pfam" id="PF00892">
    <property type="entry name" value="EamA"/>
    <property type="match status" value="2"/>
</dbReference>
<dbReference type="AlphaFoldDB" id="A0A4Q5LZF1"/>
<reference evidence="3 4" key="1">
    <citation type="submission" date="2019-02" db="EMBL/GenBank/DDBJ databases">
        <title>Bacterial novel species Emticicia sp. 17J42-9 isolated from soil.</title>
        <authorList>
            <person name="Jung H.-Y."/>
        </authorList>
    </citation>
    <scope>NUCLEOTIDE SEQUENCE [LARGE SCALE GENOMIC DNA]</scope>
    <source>
        <strain evidence="3 4">17J42-9</strain>
    </source>
</reference>
<dbReference type="PANTHER" id="PTHR22911:SF79">
    <property type="entry name" value="MOBA-LIKE NTP TRANSFERASE DOMAIN-CONTAINING PROTEIN"/>
    <property type="match status" value="1"/>
</dbReference>
<evidence type="ECO:0000313" key="3">
    <source>
        <dbReference type="EMBL" id="RYU95291.1"/>
    </source>
</evidence>
<keyword evidence="1" id="KW-1133">Transmembrane helix</keyword>
<sequence>MTKASPQDYIKLHLIVIILGFTAILGRLTDVSALGVVFYRTFLASLGMFVVAKIQKKHILIPFRESLPLLGVGAIISLHWMCFFGSARASTIAISLVTFSVTSFFTSILEPLVKKTKISWIEVLLGVLVVAGMYFVFKFEYQYLTGIIIGIIAAFLATVFSVMNAQLAQKYEAQTITFYEMAGAFVASWVFIPIIVYAAPDTHFQLIPSAKDWIWIAILGLVCTVYPYNEMVKLLKKISAFTLNLSINMEPIYGILLAYFIFGEKERMTTGFYIGGVLILLSVILHPFLKPAKG</sequence>
<evidence type="ECO:0000256" key="1">
    <source>
        <dbReference type="SAM" id="Phobius"/>
    </source>
</evidence>
<feature type="transmembrane region" description="Helical" evidence="1">
    <location>
        <begin position="143"/>
        <end position="165"/>
    </location>
</feature>
<keyword evidence="1" id="KW-0472">Membrane</keyword>
<feature type="transmembrane region" description="Helical" evidence="1">
    <location>
        <begin position="177"/>
        <end position="200"/>
    </location>
</feature>
<dbReference type="Proteomes" id="UP000293162">
    <property type="component" value="Unassembled WGS sequence"/>
</dbReference>
<feature type="transmembrane region" description="Helical" evidence="1">
    <location>
        <begin position="34"/>
        <end position="54"/>
    </location>
</feature>
<feature type="transmembrane region" description="Helical" evidence="1">
    <location>
        <begin position="268"/>
        <end position="289"/>
    </location>
</feature>
<dbReference type="RefSeq" id="WP_130021340.1">
    <property type="nucleotide sequence ID" value="NZ_SEWF01000016.1"/>
</dbReference>
<feature type="transmembrane region" description="Helical" evidence="1">
    <location>
        <begin position="212"/>
        <end position="229"/>
    </location>
</feature>
<accession>A0A4Q5LZF1</accession>
<dbReference type="PANTHER" id="PTHR22911">
    <property type="entry name" value="ACYL-MALONYL CONDENSING ENZYME-RELATED"/>
    <property type="match status" value="1"/>
</dbReference>
<comment type="caution">
    <text evidence="3">The sequence shown here is derived from an EMBL/GenBank/DDBJ whole genome shotgun (WGS) entry which is preliminary data.</text>
</comment>
<dbReference type="EMBL" id="SEWF01000016">
    <property type="protein sequence ID" value="RYU95291.1"/>
    <property type="molecule type" value="Genomic_DNA"/>
</dbReference>
<name>A0A4Q5LZF1_9BACT</name>
<feature type="domain" description="EamA" evidence="2">
    <location>
        <begin position="145"/>
        <end position="285"/>
    </location>
</feature>
<evidence type="ECO:0000259" key="2">
    <source>
        <dbReference type="Pfam" id="PF00892"/>
    </source>
</evidence>
<dbReference type="GO" id="GO:0016020">
    <property type="term" value="C:membrane"/>
    <property type="evidence" value="ECO:0007669"/>
    <property type="project" value="InterPro"/>
</dbReference>
<dbReference type="OrthoDB" id="9150437at2"/>
<protein>
    <submittedName>
        <fullName evidence="3">DMT family transporter</fullName>
    </submittedName>
</protein>
<evidence type="ECO:0000313" key="4">
    <source>
        <dbReference type="Proteomes" id="UP000293162"/>
    </source>
</evidence>
<keyword evidence="4" id="KW-1185">Reference proteome</keyword>
<organism evidence="3 4">
    <name type="scientific">Emticicia agri</name>
    <dbReference type="NCBI Taxonomy" id="2492393"/>
    <lineage>
        <taxon>Bacteria</taxon>
        <taxon>Pseudomonadati</taxon>
        <taxon>Bacteroidota</taxon>
        <taxon>Cytophagia</taxon>
        <taxon>Cytophagales</taxon>
        <taxon>Leadbetterellaceae</taxon>
        <taxon>Emticicia</taxon>
    </lineage>
</organism>
<feature type="transmembrane region" description="Helical" evidence="1">
    <location>
        <begin position="12"/>
        <end position="28"/>
    </location>
</feature>
<keyword evidence="1" id="KW-0812">Transmembrane</keyword>
<gene>
    <name evidence="3" type="ORF">EWM59_12635</name>
</gene>